<evidence type="ECO:0000256" key="1">
    <source>
        <dbReference type="SAM" id="MobiDB-lite"/>
    </source>
</evidence>
<dbReference type="EMBL" id="FTMH01000017">
    <property type="protein sequence ID" value="SIQ51683.1"/>
    <property type="molecule type" value="Genomic_DNA"/>
</dbReference>
<evidence type="ECO:0000313" key="3">
    <source>
        <dbReference type="Proteomes" id="UP000185547"/>
    </source>
</evidence>
<sequence length="77" mass="8540">MVSSSRCLATDAPSEDGYRATNDTLFTEDVWEVWDCTGTELLGRAKSYETGKHIVLRLRGDGMNAVLTKTARSFHTV</sequence>
<evidence type="ECO:0000313" key="2">
    <source>
        <dbReference type="EMBL" id="SIQ51683.1"/>
    </source>
</evidence>
<dbReference type="Proteomes" id="UP000185547">
    <property type="component" value="Unassembled WGS sequence"/>
</dbReference>
<comment type="caution">
    <text evidence="2">The sequence shown here is derived from an EMBL/GenBank/DDBJ whole genome shotgun (WGS) entry which is preliminary data.</text>
</comment>
<reference evidence="2 3" key="1">
    <citation type="submission" date="2017-01" db="EMBL/GenBank/DDBJ databases">
        <authorList>
            <person name="Varghese N."/>
            <person name="Submissions S."/>
        </authorList>
    </citation>
    <scope>NUCLEOTIDE SEQUENCE [LARGE SCALE GENOMIC DNA]</scope>
    <source>
        <strain evidence="2 3">DSM 44280</strain>
    </source>
</reference>
<dbReference type="AlphaFoldDB" id="A0A9X8WIX4"/>
<dbReference type="RefSeq" id="WP_063937315.1">
    <property type="nucleotide sequence ID" value="NZ_FTMH01000017.1"/>
</dbReference>
<protein>
    <submittedName>
        <fullName evidence="2">Uncharacterized protein</fullName>
    </submittedName>
</protein>
<feature type="region of interest" description="Disordered" evidence="1">
    <location>
        <begin position="1"/>
        <end position="20"/>
    </location>
</feature>
<dbReference type="OrthoDB" id="4402724at2"/>
<organism evidence="2 3">
    <name type="scientific">Corynebacterium afermentans</name>
    <dbReference type="NCBI Taxonomy" id="38286"/>
    <lineage>
        <taxon>Bacteria</taxon>
        <taxon>Bacillati</taxon>
        <taxon>Actinomycetota</taxon>
        <taxon>Actinomycetes</taxon>
        <taxon>Mycobacteriales</taxon>
        <taxon>Corynebacteriaceae</taxon>
        <taxon>Corynebacterium</taxon>
    </lineage>
</organism>
<accession>A0A9X8WIX4</accession>
<gene>
    <name evidence="2" type="ORF">SAMN05421802_1174</name>
</gene>
<proteinExistence type="predicted"/>
<name>A0A9X8WIX4_9CORY</name>
<keyword evidence="3" id="KW-1185">Reference proteome</keyword>